<keyword evidence="2" id="KW-0472">Membrane</keyword>
<reference evidence="4" key="1">
    <citation type="submission" date="2007-07" db="EMBL/GenBank/DDBJ databases">
        <title>PCAP assembly of the Caenorhabditis remanei genome.</title>
        <authorList>
            <consortium name="The Caenorhabditis remanei Sequencing Consortium"/>
            <person name="Wilson R.K."/>
        </authorList>
    </citation>
    <scope>NUCLEOTIDE SEQUENCE [LARGE SCALE GENOMIC DNA]</scope>
    <source>
        <strain evidence="4">PB4641</strain>
    </source>
</reference>
<feature type="compositionally biased region" description="Polar residues" evidence="1">
    <location>
        <begin position="987"/>
        <end position="1008"/>
    </location>
</feature>
<dbReference type="AlphaFoldDB" id="E3MC34"/>
<accession>E3MC34</accession>
<name>E3MC34_CAERE</name>
<keyword evidence="2" id="KW-0812">Transmembrane</keyword>
<feature type="transmembrane region" description="Helical" evidence="2">
    <location>
        <begin position="1174"/>
        <end position="1193"/>
    </location>
</feature>
<dbReference type="OrthoDB" id="5869255at2759"/>
<feature type="signal peptide" evidence="3">
    <location>
        <begin position="1"/>
        <end position="18"/>
    </location>
</feature>
<keyword evidence="3" id="KW-0732">Signal</keyword>
<feature type="compositionally biased region" description="Polar residues" evidence="1">
    <location>
        <begin position="851"/>
        <end position="882"/>
    </location>
</feature>
<feature type="region of interest" description="Disordered" evidence="1">
    <location>
        <begin position="481"/>
        <end position="564"/>
    </location>
</feature>
<feature type="compositionally biased region" description="Low complexity" evidence="1">
    <location>
        <begin position="891"/>
        <end position="915"/>
    </location>
</feature>
<organism evidence="5">
    <name type="scientific">Caenorhabditis remanei</name>
    <name type="common">Caenorhabditis vulgaris</name>
    <dbReference type="NCBI Taxonomy" id="31234"/>
    <lineage>
        <taxon>Eukaryota</taxon>
        <taxon>Metazoa</taxon>
        <taxon>Ecdysozoa</taxon>
        <taxon>Nematoda</taxon>
        <taxon>Chromadorea</taxon>
        <taxon>Rhabditida</taxon>
        <taxon>Rhabditina</taxon>
        <taxon>Rhabditomorpha</taxon>
        <taxon>Rhabditoidea</taxon>
        <taxon>Rhabditidae</taxon>
        <taxon>Peloderinae</taxon>
        <taxon>Caenorhabditis</taxon>
    </lineage>
</organism>
<proteinExistence type="predicted"/>
<dbReference type="InParanoid" id="E3MC34"/>
<dbReference type="FunCoup" id="E3MC34">
    <property type="interactions" value="85"/>
</dbReference>
<feature type="compositionally biased region" description="Low complexity" evidence="1">
    <location>
        <begin position="752"/>
        <end position="763"/>
    </location>
</feature>
<dbReference type="EMBL" id="DS268434">
    <property type="protein sequence ID" value="EFO98208.1"/>
    <property type="molecule type" value="Genomic_DNA"/>
</dbReference>
<feature type="region of interest" description="Disordered" evidence="1">
    <location>
        <begin position="975"/>
        <end position="1028"/>
    </location>
</feature>
<gene>
    <name evidence="4" type="ORF">CRE_15301</name>
</gene>
<dbReference type="OMA" id="YREWESE"/>
<feature type="compositionally biased region" description="Low complexity" evidence="1">
    <location>
        <begin position="487"/>
        <end position="533"/>
    </location>
</feature>
<keyword evidence="5" id="KW-1185">Reference proteome</keyword>
<evidence type="ECO:0000256" key="1">
    <source>
        <dbReference type="SAM" id="MobiDB-lite"/>
    </source>
</evidence>
<protein>
    <submittedName>
        <fullName evidence="4">Uncharacterized protein</fullName>
    </submittedName>
</protein>
<feature type="chain" id="PRO_5003176790" evidence="3">
    <location>
        <begin position="19"/>
        <end position="1224"/>
    </location>
</feature>
<dbReference type="Proteomes" id="UP000008281">
    <property type="component" value="Unassembled WGS sequence"/>
</dbReference>
<evidence type="ECO:0000313" key="5">
    <source>
        <dbReference type="Proteomes" id="UP000008281"/>
    </source>
</evidence>
<feature type="compositionally biased region" description="Acidic residues" evidence="1">
    <location>
        <begin position="541"/>
        <end position="551"/>
    </location>
</feature>
<feature type="region of interest" description="Disordered" evidence="1">
    <location>
        <begin position="833"/>
        <end position="929"/>
    </location>
</feature>
<feature type="region of interest" description="Disordered" evidence="1">
    <location>
        <begin position="752"/>
        <end position="780"/>
    </location>
</feature>
<dbReference type="eggNOG" id="ENOG502T1MR">
    <property type="taxonomic scope" value="Eukaryota"/>
</dbReference>
<feature type="compositionally biased region" description="Polar residues" evidence="1">
    <location>
        <begin position="920"/>
        <end position="929"/>
    </location>
</feature>
<feature type="compositionally biased region" description="Polar residues" evidence="1">
    <location>
        <begin position="764"/>
        <end position="774"/>
    </location>
</feature>
<evidence type="ECO:0000256" key="2">
    <source>
        <dbReference type="SAM" id="Phobius"/>
    </source>
</evidence>
<sequence>MRRHVIMSLFLFLLVVDSKISRRFKRQTIPSQHIRIHSIDSKVNMDRFINVASMDSRIQLLEKNVNGTFWSASSKMQFDAYDSFVNASFNSQFFHIDIAQCELLFGNSLESLLFMTTNRTSDGHSDLTFSLYDNANMTLTEEGIEFQGINGRRIYVKSETWVKPVEKTITLRQSENEATGETAVELTIVAPVHLTSVRYVGAELLIKYGPNVVQIDPEFKKILVYNDQYSYCLDTKSPGTLQVNFGNGLINLIGGSSDFHVAISPVDAVVNSKYFSKTQVDRGDGPIFISGVPIYETGITVNSLLLTLKLNNDGMLHADATGSETLMKTNIQNVSFIQNTQTSLQVGLTTEHQEIRITGGVPGLVIESGDVRFEVTKLSNPMAFTFLPGFALPEDRFENIGPYSGTRSRYMHAPPPPPLLPPPLLPPVIIAPVVISAPGSNIPPPPPMVLLPPPIPAPAPGPPKLPISLSPDLIKFAADIAPPKSNSTSTTTTSTTPTTTTVTTTTAPSTTTTMTTPTTTTVTTTTAPITTTTKLPKKEKDEEEDDEEEDEKGMSEKERAKAKRRKEKMYREWESEENNVDNDGDTKTETFTYPNGTTVTRLINIRRKVTTKIVYKHRVEEDEDGKNNSTIAPLVFPDPAHLNYTKLATDCKGNTIDFNITNIPETSTGYHLVTFPTVGITAPPAATTTNLPSTDNDLITETTSVPVSPTMEILTTIPTNPVTDLPVTNLVTESSTVVPVDTTETTLLTTEGLSTNPETETTESTGIVSSTLPTSEEPDVSTFGIETTTIEGSSDSSTIDPNMATTETTSEATTNEVIVTETTTEMVYTTEETIESTSDGGTTLLIDYFPSSDNPLLTTSGEPLESSTSNMGSTTEPTENGDTTPHESVETSESTTESSLTSTESSIDSSVSTTEPFPDSTVTTETYPVPSQLSTDEFVIGHWFSTEEVRSETTTESSEIGITVSLGNVDFATTTPVEDGVPLPNDLNINQEATPGTTASPLVSSTSPELGHSEDGFPEPSFLPPTSAPTTEAHYLILKLKIPESVSTNDTKFTRKLTKNLRRLVRDVSTELKKRRKRSANITAMGEDLLQQENGEDALGIPIKVENITKTLNITVVTFALQFDRELNNGEYELENALHEVGTHDLYRYFEYEPVEKITIDRRKMDEDEKTREILIVAVCALGLFCLVGLFYLKKRGMIEKVLRKLDRLRCNTLSTHPNAFTPN</sequence>
<evidence type="ECO:0000313" key="4">
    <source>
        <dbReference type="EMBL" id="EFO98208.1"/>
    </source>
</evidence>
<keyword evidence="2" id="KW-1133">Transmembrane helix</keyword>
<dbReference type="HOGENOM" id="CLU_276846_0_0_1"/>
<evidence type="ECO:0000256" key="3">
    <source>
        <dbReference type="SAM" id="SignalP"/>
    </source>
</evidence>